<keyword evidence="1" id="KW-0812">Transmembrane</keyword>
<evidence type="ECO:0000313" key="2">
    <source>
        <dbReference type="EMBL" id="OGZ02031.1"/>
    </source>
</evidence>
<dbReference type="EMBL" id="MHLB01000024">
    <property type="protein sequence ID" value="OGZ02031.1"/>
    <property type="molecule type" value="Genomic_DNA"/>
</dbReference>
<evidence type="ECO:0000313" key="3">
    <source>
        <dbReference type="Proteomes" id="UP000178348"/>
    </source>
</evidence>
<sequence>MRKGYALFEVLIFIVLFTSMSLAFMTVFISVMRINVRQSSAAEVNGQAQFLLTTIEQEVMQAASIDDITDPGTLTMHPAPADFARDPVEISLIGTTVYLQEAGGTPEPLTSQKVKVDALTFTKQENPSARDVVSVLFTMSYNSQSPQQQYTRTLRTSVQKLNP</sequence>
<evidence type="ECO:0000256" key="1">
    <source>
        <dbReference type="SAM" id="Phobius"/>
    </source>
</evidence>
<name>A0A1G2CN28_9BACT</name>
<accession>A0A1G2CN28</accession>
<feature type="transmembrane region" description="Helical" evidence="1">
    <location>
        <begin position="6"/>
        <end position="31"/>
    </location>
</feature>
<proteinExistence type="predicted"/>
<protein>
    <recommendedName>
        <fullName evidence="4">Type II secretion system protein J</fullName>
    </recommendedName>
</protein>
<comment type="caution">
    <text evidence="2">The sequence shown here is derived from an EMBL/GenBank/DDBJ whole genome shotgun (WGS) entry which is preliminary data.</text>
</comment>
<dbReference type="AlphaFoldDB" id="A0A1G2CN28"/>
<keyword evidence="1" id="KW-0472">Membrane</keyword>
<gene>
    <name evidence="2" type="ORF">A2946_03780</name>
</gene>
<dbReference type="Proteomes" id="UP000178348">
    <property type="component" value="Unassembled WGS sequence"/>
</dbReference>
<organism evidence="2 3">
    <name type="scientific">Candidatus Liptonbacteria bacterium RIFCSPLOWO2_01_FULL_53_13</name>
    <dbReference type="NCBI Taxonomy" id="1798651"/>
    <lineage>
        <taxon>Bacteria</taxon>
        <taxon>Candidatus Liptoniibacteriota</taxon>
    </lineage>
</organism>
<keyword evidence="1" id="KW-1133">Transmembrane helix</keyword>
<reference evidence="2 3" key="1">
    <citation type="journal article" date="2016" name="Nat. Commun.">
        <title>Thousands of microbial genomes shed light on interconnected biogeochemical processes in an aquifer system.</title>
        <authorList>
            <person name="Anantharaman K."/>
            <person name="Brown C.T."/>
            <person name="Hug L.A."/>
            <person name="Sharon I."/>
            <person name="Castelle C.J."/>
            <person name="Probst A.J."/>
            <person name="Thomas B.C."/>
            <person name="Singh A."/>
            <person name="Wilkins M.J."/>
            <person name="Karaoz U."/>
            <person name="Brodie E.L."/>
            <person name="Williams K.H."/>
            <person name="Hubbard S.S."/>
            <person name="Banfield J.F."/>
        </authorList>
    </citation>
    <scope>NUCLEOTIDE SEQUENCE [LARGE SCALE GENOMIC DNA]</scope>
</reference>
<evidence type="ECO:0008006" key="4">
    <source>
        <dbReference type="Google" id="ProtNLM"/>
    </source>
</evidence>